<dbReference type="Proteomes" id="UP000261257">
    <property type="component" value="Unassembled WGS sequence"/>
</dbReference>
<dbReference type="GO" id="GO:0042918">
    <property type="term" value="P:alkanesulfonate transmembrane transport"/>
    <property type="evidence" value="ECO:0007669"/>
    <property type="project" value="UniProtKB-ARBA"/>
</dbReference>
<feature type="transmembrane region" description="Helical" evidence="7">
    <location>
        <begin position="226"/>
        <end position="245"/>
    </location>
</feature>
<keyword evidence="6 7" id="KW-0472">Membrane</keyword>
<dbReference type="Proteomes" id="UP000095651">
    <property type="component" value="Unassembled WGS sequence"/>
</dbReference>
<reference evidence="9 11" key="1">
    <citation type="submission" date="2015-09" db="EMBL/GenBank/DDBJ databases">
        <authorList>
            <consortium name="Pathogen Informatics"/>
        </authorList>
    </citation>
    <scope>NUCLEOTIDE SEQUENCE [LARGE SCALE GENOMIC DNA]</scope>
    <source>
        <strain evidence="9 11">2789STDY5608850</strain>
    </source>
</reference>
<dbReference type="SUPFAM" id="SSF161098">
    <property type="entry name" value="MetI-like"/>
    <property type="match status" value="1"/>
</dbReference>
<name>A0A174KMQ5_9FIRM</name>
<dbReference type="EMBL" id="CYZE01000018">
    <property type="protein sequence ID" value="CUP11118.1"/>
    <property type="molecule type" value="Genomic_DNA"/>
</dbReference>
<evidence type="ECO:0000313" key="12">
    <source>
        <dbReference type="Proteomes" id="UP000261257"/>
    </source>
</evidence>
<dbReference type="PANTHER" id="PTHR30151:SF0">
    <property type="entry name" value="ABC TRANSPORTER PERMEASE PROTEIN MJ0413-RELATED"/>
    <property type="match status" value="1"/>
</dbReference>
<feature type="transmembrane region" description="Helical" evidence="7">
    <location>
        <begin position="171"/>
        <end position="190"/>
    </location>
</feature>
<dbReference type="PANTHER" id="PTHR30151">
    <property type="entry name" value="ALKANE SULFONATE ABC TRANSPORTER-RELATED, MEMBRANE SUBUNIT"/>
    <property type="match status" value="1"/>
</dbReference>
<dbReference type="InterPro" id="IPR035906">
    <property type="entry name" value="MetI-like_sf"/>
</dbReference>
<keyword evidence="3" id="KW-1003">Cell membrane</keyword>
<keyword evidence="2 7" id="KW-0813">Transport</keyword>
<dbReference type="PROSITE" id="PS50928">
    <property type="entry name" value="ABC_TM1"/>
    <property type="match status" value="1"/>
</dbReference>
<keyword evidence="4 7" id="KW-0812">Transmembrane</keyword>
<dbReference type="GO" id="GO:0005886">
    <property type="term" value="C:plasma membrane"/>
    <property type="evidence" value="ECO:0007669"/>
    <property type="project" value="UniProtKB-SubCell"/>
</dbReference>
<comment type="similarity">
    <text evidence="7">Belongs to the binding-protein-dependent transport system permease family.</text>
</comment>
<dbReference type="CDD" id="cd06261">
    <property type="entry name" value="TM_PBP2"/>
    <property type="match status" value="1"/>
</dbReference>
<feature type="transmembrane region" description="Helical" evidence="7">
    <location>
        <begin position="65"/>
        <end position="89"/>
    </location>
</feature>
<accession>A0A174KMQ5</accession>
<dbReference type="AlphaFoldDB" id="A0A174KMQ5"/>
<gene>
    <name evidence="9" type="primary">ssuC_7</name>
    <name evidence="10" type="ORF">DXC39_21150</name>
    <name evidence="9" type="ORF">ERS852407_05003</name>
</gene>
<evidence type="ECO:0000256" key="4">
    <source>
        <dbReference type="ARBA" id="ARBA00022692"/>
    </source>
</evidence>
<feature type="transmembrane region" description="Helical" evidence="7">
    <location>
        <begin position="110"/>
        <end position="127"/>
    </location>
</feature>
<evidence type="ECO:0000256" key="5">
    <source>
        <dbReference type="ARBA" id="ARBA00022989"/>
    </source>
</evidence>
<dbReference type="GeneID" id="86060945"/>
<dbReference type="FunFam" id="1.10.3720.10:FF:000003">
    <property type="entry name" value="Aliphatic sulfonate ABC transporter permease"/>
    <property type="match status" value="1"/>
</dbReference>
<organism evidence="9 11">
    <name type="scientific">Hungatella hathewayi</name>
    <dbReference type="NCBI Taxonomy" id="154046"/>
    <lineage>
        <taxon>Bacteria</taxon>
        <taxon>Bacillati</taxon>
        <taxon>Bacillota</taxon>
        <taxon>Clostridia</taxon>
        <taxon>Lachnospirales</taxon>
        <taxon>Lachnospiraceae</taxon>
        <taxon>Hungatella</taxon>
    </lineage>
</organism>
<evidence type="ECO:0000256" key="6">
    <source>
        <dbReference type="ARBA" id="ARBA00023136"/>
    </source>
</evidence>
<dbReference type="RefSeq" id="WP_055659294.1">
    <property type="nucleotide sequence ID" value="NZ_CABIXC010000018.1"/>
</dbReference>
<feature type="domain" description="ABC transmembrane type-1" evidence="8">
    <location>
        <begin position="65"/>
        <end position="245"/>
    </location>
</feature>
<dbReference type="InterPro" id="IPR000515">
    <property type="entry name" value="MetI-like"/>
</dbReference>
<evidence type="ECO:0000256" key="2">
    <source>
        <dbReference type="ARBA" id="ARBA00022448"/>
    </source>
</evidence>
<reference evidence="10 12" key="2">
    <citation type="submission" date="2018-08" db="EMBL/GenBank/DDBJ databases">
        <title>A genome reference for cultivated species of the human gut microbiota.</title>
        <authorList>
            <person name="Zou Y."/>
            <person name="Xue W."/>
            <person name="Luo G."/>
        </authorList>
    </citation>
    <scope>NUCLEOTIDE SEQUENCE [LARGE SCALE GENOMIC DNA]</scope>
    <source>
        <strain evidence="10 12">TF05-11AC</strain>
    </source>
</reference>
<sequence>MKKILDRYAVISVLSVLTFLLIWQGFVTAGILSDKILPAPTKVFAALFDKLNNKSPDGSLLQTNILVSLKVACSGLLLAIVIGVPLGWLMGWYRTVSRFVRPIFEIMRPIPPIAWIPLTILWVGIGLEAKAMIIFFASFVPCVINATAGIKSTNQTLINVAKTYGASDFTIFLKIGIPSSLPMTFAGIRIALNSAWSTLVAAELLAANAGLGYMINMGRQFGRVDIIVLGMVTIGILGFSFSWIFTKLEHIFVKWRTV</sequence>
<dbReference type="Gene3D" id="1.10.3720.10">
    <property type="entry name" value="MetI-like"/>
    <property type="match status" value="1"/>
</dbReference>
<evidence type="ECO:0000256" key="1">
    <source>
        <dbReference type="ARBA" id="ARBA00004651"/>
    </source>
</evidence>
<evidence type="ECO:0000256" key="3">
    <source>
        <dbReference type="ARBA" id="ARBA00022475"/>
    </source>
</evidence>
<keyword evidence="5 7" id="KW-1133">Transmembrane helix</keyword>
<dbReference type="EMBL" id="QSSQ01000026">
    <property type="protein sequence ID" value="RGM00474.1"/>
    <property type="molecule type" value="Genomic_DNA"/>
</dbReference>
<protein>
    <submittedName>
        <fullName evidence="9 10">ABC transporter permease</fullName>
    </submittedName>
</protein>
<evidence type="ECO:0000313" key="9">
    <source>
        <dbReference type="EMBL" id="CUP11118.1"/>
    </source>
</evidence>
<evidence type="ECO:0000313" key="10">
    <source>
        <dbReference type="EMBL" id="RGM00474.1"/>
    </source>
</evidence>
<comment type="subcellular location">
    <subcellularLocation>
        <location evidence="1 7">Cell membrane</location>
        <topology evidence="1 7">Multi-pass membrane protein</topology>
    </subcellularLocation>
</comment>
<proteinExistence type="inferred from homology"/>
<feature type="transmembrane region" description="Helical" evidence="7">
    <location>
        <begin position="196"/>
        <end position="214"/>
    </location>
</feature>
<dbReference type="Pfam" id="PF00528">
    <property type="entry name" value="BPD_transp_1"/>
    <property type="match status" value="1"/>
</dbReference>
<evidence type="ECO:0000256" key="7">
    <source>
        <dbReference type="RuleBase" id="RU363032"/>
    </source>
</evidence>
<feature type="transmembrane region" description="Helical" evidence="7">
    <location>
        <begin position="133"/>
        <end position="150"/>
    </location>
</feature>
<evidence type="ECO:0000313" key="11">
    <source>
        <dbReference type="Proteomes" id="UP000095651"/>
    </source>
</evidence>
<evidence type="ECO:0000259" key="8">
    <source>
        <dbReference type="PROSITE" id="PS50928"/>
    </source>
</evidence>